<evidence type="ECO:0000313" key="7">
    <source>
        <dbReference type="EMBL" id="MFC5542760.1"/>
    </source>
</evidence>
<feature type="transmembrane region" description="Helical" evidence="5">
    <location>
        <begin position="12"/>
        <end position="32"/>
    </location>
</feature>
<evidence type="ECO:0000256" key="4">
    <source>
        <dbReference type="ARBA" id="ARBA00023136"/>
    </source>
</evidence>
<feature type="transmembrane region" description="Helical" evidence="5">
    <location>
        <begin position="125"/>
        <end position="144"/>
    </location>
</feature>
<organism evidence="7 8">
    <name type="scientific">Ureibacillus suwonensis</name>
    <dbReference type="NCBI Taxonomy" id="313007"/>
    <lineage>
        <taxon>Bacteria</taxon>
        <taxon>Bacillati</taxon>
        <taxon>Bacillota</taxon>
        <taxon>Bacilli</taxon>
        <taxon>Bacillales</taxon>
        <taxon>Caryophanaceae</taxon>
        <taxon>Ureibacillus</taxon>
    </lineage>
</organism>
<evidence type="ECO:0000259" key="6">
    <source>
        <dbReference type="Pfam" id="PF01794"/>
    </source>
</evidence>
<protein>
    <submittedName>
        <fullName evidence="7">Ferric reductase-like transmembrane domain-containing protein</fullName>
    </submittedName>
</protein>
<keyword evidence="8" id="KW-1185">Reference proteome</keyword>
<feature type="transmembrane region" description="Helical" evidence="5">
    <location>
        <begin position="150"/>
        <end position="172"/>
    </location>
</feature>
<evidence type="ECO:0000313" key="8">
    <source>
        <dbReference type="Proteomes" id="UP001595978"/>
    </source>
</evidence>
<keyword evidence="2 5" id="KW-0812">Transmembrane</keyword>
<evidence type="ECO:0000256" key="1">
    <source>
        <dbReference type="ARBA" id="ARBA00004141"/>
    </source>
</evidence>
<accession>A0ABW0RHB4</accession>
<keyword evidence="3 5" id="KW-1133">Transmembrane helix</keyword>
<comment type="caution">
    <text evidence="7">The sequence shown here is derived from an EMBL/GenBank/DDBJ whole genome shotgun (WGS) entry which is preliminary data.</text>
</comment>
<dbReference type="RefSeq" id="WP_342468423.1">
    <property type="nucleotide sequence ID" value="NZ_JBHSNQ010000179.1"/>
</dbReference>
<feature type="transmembrane region" description="Helical" evidence="5">
    <location>
        <begin position="53"/>
        <end position="73"/>
    </location>
</feature>
<dbReference type="EMBL" id="JBHSNQ010000179">
    <property type="protein sequence ID" value="MFC5542760.1"/>
    <property type="molecule type" value="Genomic_DNA"/>
</dbReference>
<evidence type="ECO:0000256" key="5">
    <source>
        <dbReference type="SAM" id="Phobius"/>
    </source>
</evidence>
<dbReference type="Proteomes" id="UP001595978">
    <property type="component" value="Unassembled WGS sequence"/>
</dbReference>
<proteinExistence type="predicted"/>
<feature type="domain" description="Ferric oxidoreductase" evidence="6">
    <location>
        <begin position="15"/>
        <end position="136"/>
    </location>
</feature>
<evidence type="ECO:0000256" key="3">
    <source>
        <dbReference type="ARBA" id="ARBA00022989"/>
    </source>
</evidence>
<name>A0ABW0RHB4_9BACL</name>
<keyword evidence="4 5" id="KW-0472">Membrane</keyword>
<dbReference type="InterPro" id="IPR013130">
    <property type="entry name" value="Fe3_Rdtase_TM_dom"/>
</dbReference>
<sequence length="185" mass="21256">MILDLFSNWNLIRVSGFLAYFLLTLSIMAGLMQKISSFKNQKQLMMELHKISGWIGMLTIVFHGTLLLVDHYVPYKISELIIPFAAENEPFLSGIGTISFYLFLIVMATSDFFMKKLGFKLWKKLHFLVIPAWVFMILHGIFIGTDSDQVWAIFIYCLGIVFVTTLLIIRYFEGKLKAVHSKSAN</sequence>
<comment type="subcellular location">
    <subcellularLocation>
        <location evidence="1">Membrane</location>
        <topology evidence="1">Multi-pass membrane protein</topology>
    </subcellularLocation>
</comment>
<dbReference type="Pfam" id="PF01794">
    <property type="entry name" value="Ferric_reduct"/>
    <property type="match status" value="1"/>
</dbReference>
<evidence type="ECO:0000256" key="2">
    <source>
        <dbReference type="ARBA" id="ARBA00022692"/>
    </source>
</evidence>
<feature type="transmembrane region" description="Helical" evidence="5">
    <location>
        <begin position="93"/>
        <end position="113"/>
    </location>
</feature>
<reference evidence="8" key="1">
    <citation type="journal article" date="2019" name="Int. J. Syst. Evol. Microbiol.">
        <title>The Global Catalogue of Microorganisms (GCM) 10K type strain sequencing project: providing services to taxonomists for standard genome sequencing and annotation.</title>
        <authorList>
            <consortium name="The Broad Institute Genomics Platform"/>
            <consortium name="The Broad Institute Genome Sequencing Center for Infectious Disease"/>
            <person name="Wu L."/>
            <person name="Ma J."/>
        </authorList>
    </citation>
    <scope>NUCLEOTIDE SEQUENCE [LARGE SCALE GENOMIC DNA]</scope>
    <source>
        <strain evidence="8">CCUG 56331</strain>
    </source>
</reference>
<gene>
    <name evidence="7" type="ORF">ACFPOH_13700</name>
</gene>